<comment type="caution">
    <text evidence="2">The sequence shown here is derived from an EMBL/GenBank/DDBJ whole genome shotgun (WGS) entry which is preliminary data.</text>
</comment>
<dbReference type="AlphaFoldDB" id="A0AAV9UFA2"/>
<keyword evidence="1" id="KW-0472">Membrane</keyword>
<proteinExistence type="predicted"/>
<keyword evidence="1" id="KW-1133">Transmembrane helix</keyword>
<evidence type="ECO:0000256" key="1">
    <source>
        <dbReference type="SAM" id="Phobius"/>
    </source>
</evidence>
<gene>
    <name evidence="2" type="ORF">TWF696_008940</name>
</gene>
<keyword evidence="1" id="KW-0812">Transmembrane</keyword>
<organism evidence="2 3">
    <name type="scientific">Orbilia brochopaga</name>
    <dbReference type="NCBI Taxonomy" id="3140254"/>
    <lineage>
        <taxon>Eukaryota</taxon>
        <taxon>Fungi</taxon>
        <taxon>Dikarya</taxon>
        <taxon>Ascomycota</taxon>
        <taxon>Pezizomycotina</taxon>
        <taxon>Orbiliomycetes</taxon>
        <taxon>Orbiliales</taxon>
        <taxon>Orbiliaceae</taxon>
        <taxon>Orbilia</taxon>
    </lineage>
</organism>
<dbReference type="EMBL" id="JAVHNQ010000008">
    <property type="protein sequence ID" value="KAK6340615.1"/>
    <property type="molecule type" value="Genomic_DNA"/>
</dbReference>
<accession>A0AAV9UFA2</accession>
<dbReference type="Proteomes" id="UP001375240">
    <property type="component" value="Unassembled WGS sequence"/>
</dbReference>
<name>A0AAV9UFA2_9PEZI</name>
<evidence type="ECO:0000313" key="2">
    <source>
        <dbReference type="EMBL" id="KAK6340615.1"/>
    </source>
</evidence>
<reference evidence="2 3" key="1">
    <citation type="submission" date="2019-10" db="EMBL/GenBank/DDBJ databases">
        <authorList>
            <person name="Palmer J.M."/>
        </authorList>
    </citation>
    <scope>NUCLEOTIDE SEQUENCE [LARGE SCALE GENOMIC DNA]</scope>
    <source>
        <strain evidence="2 3">TWF696</strain>
    </source>
</reference>
<evidence type="ECO:0000313" key="3">
    <source>
        <dbReference type="Proteomes" id="UP001375240"/>
    </source>
</evidence>
<protein>
    <submittedName>
        <fullName evidence="2">Uncharacterized protein</fullName>
    </submittedName>
</protein>
<keyword evidence="3" id="KW-1185">Reference proteome</keyword>
<feature type="transmembrane region" description="Helical" evidence="1">
    <location>
        <begin position="48"/>
        <end position="66"/>
    </location>
</feature>
<sequence length="381" mass="43825">MMQETISRPAPTLELDDSAEPFSLHLKLRKRHFTLSAAPLLRKRRPQLLLGIMWSILILMTLYIFHRERTAASTTLSQIPDSPSTLNSTPKCDSSCNPMPLPNPDGTLDDRPLVLYVYHEDDISWDNAMFFLKHGLHDGADFIFIINGRSAFKSEIPVANHIMVIQRENTCFDIGAYGEVLRANTSALLYKYKRFILMNSSVRGPFMPTWSSECWTDAYLSKVTETNKLVGISMNCRGASDPHVQAMFLAIDRTGLEVLIDDVISPCFATFDDRIRAEINMTTAIIKAGYTVTAFMTAFSSDPDYTHKCDHKDILHNNSYYEMNIHPYESIFHRANRNIFPHQLKMLTKWHEKANYSSQPYCGINRRYRLYHQTFDEDEEN</sequence>